<evidence type="ECO:0000313" key="8">
    <source>
        <dbReference type="EMBL" id="MBM7472440.1"/>
    </source>
</evidence>
<feature type="transmembrane region" description="Helical" evidence="7">
    <location>
        <begin position="106"/>
        <end position="129"/>
    </location>
</feature>
<evidence type="ECO:0000256" key="3">
    <source>
        <dbReference type="ARBA" id="ARBA00022692"/>
    </source>
</evidence>
<gene>
    <name evidence="8" type="ORF">JOE66_002074</name>
</gene>
<name>A0ABS2L5R8_9MICO</name>
<dbReference type="RefSeq" id="WP_205109191.1">
    <property type="nucleotide sequence ID" value="NZ_BAAAHT010000013.1"/>
</dbReference>
<dbReference type="PANTHER" id="PTHR45649">
    <property type="entry name" value="AMINO-ACID PERMEASE BAT1"/>
    <property type="match status" value="1"/>
</dbReference>
<feature type="transmembrane region" description="Helical" evidence="7">
    <location>
        <begin position="260"/>
        <end position="282"/>
    </location>
</feature>
<comment type="subcellular location">
    <subcellularLocation>
        <location evidence="1">Membrane</location>
        <topology evidence="1">Multi-pass membrane protein</topology>
    </subcellularLocation>
</comment>
<feature type="transmembrane region" description="Helical" evidence="7">
    <location>
        <begin position="449"/>
        <end position="471"/>
    </location>
</feature>
<feature type="transmembrane region" description="Helical" evidence="7">
    <location>
        <begin position="32"/>
        <end position="52"/>
    </location>
</feature>
<feature type="transmembrane region" description="Helical" evidence="7">
    <location>
        <begin position="310"/>
        <end position="331"/>
    </location>
</feature>
<keyword evidence="4 7" id="KW-1133">Transmembrane helix</keyword>
<feature type="region of interest" description="Disordered" evidence="6">
    <location>
        <begin position="488"/>
        <end position="510"/>
    </location>
</feature>
<reference evidence="8 9" key="1">
    <citation type="submission" date="2021-01" db="EMBL/GenBank/DDBJ databases">
        <title>Sequencing the genomes of 1000 actinobacteria strains.</title>
        <authorList>
            <person name="Klenk H.-P."/>
        </authorList>
    </citation>
    <scope>NUCLEOTIDE SEQUENCE [LARGE SCALE GENOMIC DNA]</scope>
    <source>
        <strain evidence="8 9">DSM 13057</strain>
    </source>
</reference>
<dbReference type="Gene3D" id="1.20.1740.10">
    <property type="entry name" value="Amino acid/polyamine transporter I"/>
    <property type="match status" value="1"/>
</dbReference>
<dbReference type="InterPro" id="IPR002293">
    <property type="entry name" value="AA/rel_permease1"/>
</dbReference>
<feature type="transmembrane region" description="Helical" evidence="7">
    <location>
        <begin position="64"/>
        <end position="85"/>
    </location>
</feature>
<feature type="transmembrane region" description="Helical" evidence="7">
    <location>
        <begin position="385"/>
        <end position="405"/>
    </location>
</feature>
<evidence type="ECO:0000313" key="9">
    <source>
        <dbReference type="Proteomes" id="UP000776164"/>
    </source>
</evidence>
<comment type="caution">
    <text evidence="8">The sequence shown here is derived from an EMBL/GenBank/DDBJ whole genome shotgun (WGS) entry which is preliminary data.</text>
</comment>
<evidence type="ECO:0000256" key="6">
    <source>
        <dbReference type="SAM" id="MobiDB-lite"/>
    </source>
</evidence>
<evidence type="ECO:0000256" key="5">
    <source>
        <dbReference type="ARBA" id="ARBA00023136"/>
    </source>
</evidence>
<feature type="transmembrane region" description="Helical" evidence="7">
    <location>
        <begin position="177"/>
        <end position="198"/>
    </location>
</feature>
<evidence type="ECO:0000256" key="2">
    <source>
        <dbReference type="ARBA" id="ARBA00022448"/>
    </source>
</evidence>
<feature type="transmembrane region" description="Helical" evidence="7">
    <location>
        <begin position="218"/>
        <end position="239"/>
    </location>
</feature>
<accession>A0ABS2L5R8</accession>
<evidence type="ECO:0000256" key="7">
    <source>
        <dbReference type="SAM" id="Phobius"/>
    </source>
</evidence>
<protein>
    <submittedName>
        <fullName evidence="8">Amino acid transporter</fullName>
    </submittedName>
</protein>
<dbReference type="EMBL" id="JAFBBU010000001">
    <property type="protein sequence ID" value="MBM7472440.1"/>
    <property type="molecule type" value="Genomic_DNA"/>
</dbReference>
<dbReference type="PIRSF" id="PIRSF006060">
    <property type="entry name" value="AA_transporter"/>
    <property type="match status" value="1"/>
</dbReference>
<sequence length="510" mass="53036">MTVNAPRTDAQADAFDPPAGDQPQLRRTLGGFQVFAISFAFISVAVGVFATYGEMLQTAGPVGIWLWVAAATGQTLVALVVAQFAARIALSGSSYQWASRLANPKIGWFFGWLSFWYLAIAVVTMANAMASQAVMPLFGMDADEGTARIVTLVILVIQAALVIASTRLFGMITSAAVGVELGIIAVLVVALLVVIALTGGGDIGNLTSRGVSISDPNYFAIGGGLMAGALMGLTTLVGFDSAANLAEEAKDPFRTVPRAIVGSVVAASVAGLIFLIVLTVSIKDVGAVTADASPVAAIIRGQLGPFWERILIGGIAFAFFGAGMVVMAACARQAFAMARDGRFPASGLMKRVNRRTRTPVAATLLIVAIGIVLMVALPGDALNQLLVGGTLLPALMYGAIVVLYLAVRTKLERKEGGFNLGRFELPVTIVALVWVALVLFVLVTPPDALVPALVVLGLILAGGVYFAWLMIFRRTVLENEPDGGAAVEDIEVDARPETTTDADASTAPGA</sequence>
<keyword evidence="3 7" id="KW-0812">Transmembrane</keyword>
<dbReference type="Pfam" id="PF13520">
    <property type="entry name" value="AA_permease_2"/>
    <property type="match status" value="1"/>
</dbReference>
<keyword evidence="5 7" id="KW-0472">Membrane</keyword>
<dbReference type="Proteomes" id="UP000776164">
    <property type="component" value="Unassembled WGS sequence"/>
</dbReference>
<organism evidence="8 9">
    <name type="scientific">Subtercola frigoramans</name>
    <dbReference type="NCBI Taxonomy" id="120298"/>
    <lineage>
        <taxon>Bacteria</taxon>
        <taxon>Bacillati</taxon>
        <taxon>Actinomycetota</taxon>
        <taxon>Actinomycetes</taxon>
        <taxon>Micrococcales</taxon>
        <taxon>Microbacteriaceae</taxon>
        <taxon>Subtercola</taxon>
    </lineage>
</organism>
<keyword evidence="9" id="KW-1185">Reference proteome</keyword>
<feature type="transmembrane region" description="Helical" evidence="7">
    <location>
        <begin position="149"/>
        <end position="170"/>
    </location>
</feature>
<feature type="region of interest" description="Disordered" evidence="6">
    <location>
        <begin position="1"/>
        <end position="20"/>
    </location>
</feature>
<proteinExistence type="predicted"/>
<feature type="transmembrane region" description="Helical" evidence="7">
    <location>
        <begin position="425"/>
        <end position="443"/>
    </location>
</feature>
<keyword evidence="2" id="KW-0813">Transport</keyword>
<evidence type="ECO:0000256" key="4">
    <source>
        <dbReference type="ARBA" id="ARBA00022989"/>
    </source>
</evidence>
<feature type="transmembrane region" description="Helical" evidence="7">
    <location>
        <begin position="359"/>
        <end position="379"/>
    </location>
</feature>
<dbReference type="PANTHER" id="PTHR45649:SF26">
    <property type="entry name" value="OS04G0435100 PROTEIN"/>
    <property type="match status" value="1"/>
</dbReference>
<evidence type="ECO:0000256" key="1">
    <source>
        <dbReference type="ARBA" id="ARBA00004141"/>
    </source>
</evidence>